<protein>
    <submittedName>
        <fullName evidence="1">Endonuclease/exonuclease/phosphatase family protein</fullName>
    </submittedName>
</protein>
<dbReference type="AlphaFoldDB" id="A0A5B6VYT7"/>
<organism evidence="1 2">
    <name type="scientific">Gossypium australe</name>
    <dbReference type="NCBI Taxonomy" id="47621"/>
    <lineage>
        <taxon>Eukaryota</taxon>
        <taxon>Viridiplantae</taxon>
        <taxon>Streptophyta</taxon>
        <taxon>Embryophyta</taxon>
        <taxon>Tracheophyta</taxon>
        <taxon>Spermatophyta</taxon>
        <taxon>Magnoliopsida</taxon>
        <taxon>eudicotyledons</taxon>
        <taxon>Gunneridae</taxon>
        <taxon>Pentapetalae</taxon>
        <taxon>rosids</taxon>
        <taxon>malvids</taxon>
        <taxon>Malvales</taxon>
        <taxon>Malvaceae</taxon>
        <taxon>Malvoideae</taxon>
        <taxon>Gossypium</taxon>
    </lineage>
</organism>
<keyword evidence="1" id="KW-0540">Nuclease</keyword>
<dbReference type="Proteomes" id="UP000325315">
    <property type="component" value="Unassembled WGS sequence"/>
</dbReference>
<dbReference type="GO" id="GO:0004527">
    <property type="term" value="F:exonuclease activity"/>
    <property type="evidence" value="ECO:0007669"/>
    <property type="project" value="UniProtKB-KW"/>
</dbReference>
<sequence length="92" mass="10732">MECHVLCGIDVGADGSRGGLSLGWREEHLHSLKWKWIDFYGSPYNRNREGTWNKLKNLSRFCTLPWLVSGDFNEILFSHKKKGIPRDDRIIE</sequence>
<accession>A0A5B6VYT7</accession>
<dbReference type="EMBL" id="SMMG02000005">
    <property type="protein sequence ID" value="KAA3474068.1"/>
    <property type="molecule type" value="Genomic_DNA"/>
</dbReference>
<keyword evidence="1" id="KW-0378">Hydrolase</keyword>
<dbReference type="GO" id="GO:0004519">
    <property type="term" value="F:endonuclease activity"/>
    <property type="evidence" value="ECO:0007669"/>
    <property type="project" value="UniProtKB-KW"/>
</dbReference>
<keyword evidence="1" id="KW-0255">Endonuclease</keyword>
<dbReference type="OrthoDB" id="1750221at2759"/>
<evidence type="ECO:0000313" key="2">
    <source>
        <dbReference type="Proteomes" id="UP000325315"/>
    </source>
</evidence>
<name>A0A5B6VYT7_9ROSI</name>
<proteinExistence type="predicted"/>
<comment type="caution">
    <text evidence="1">The sequence shown here is derived from an EMBL/GenBank/DDBJ whole genome shotgun (WGS) entry which is preliminary data.</text>
</comment>
<evidence type="ECO:0000313" key="1">
    <source>
        <dbReference type="EMBL" id="KAA3474068.1"/>
    </source>
</evidence>
<keyword evidence="2" id="KW-1185">Reference proteome</keyword>
<gene>
    <name evidence="1" type="ORF">EPI10_024396</name>
</gene>
<keyword evidence="1" id="KW-0269">Exonuclease</keyword>
<reference evidence="2" key="1">
    <citation type="journal article" date="2019" name="Plant Biotechnol. J.">
        <title>Genome sequencing of the Australian wild diploid species Gossypium australe highlights disease resistance and delayed gland morphogenesis.</title>
        <authorList>
            <person name="Cai Y."/>
            <person name="Cai X."/>
            <person name="Wang Q."/>
            <person name="Wang P."/>
            <person name="Zhang Y."/>
            <person name="Cai C."/>
            <person name="Xu Y."/>
            <person name="Wang K."/>
            <person name="Zhou Z."/>
            <person name="Wang C."/>
            <person name="Geng S."/>
            <person name="Li B."/>
            <person name="Dong Q."/>
            <person name="Hou Y."/>
            <person name="Wang H."/>
            <person name="Ai P."/>
            <person name="Liu Z."/>
            <person name="Yi F."/>
            <person name="Sun M."/>
            <person name="An G."/>
            <person name="Cheng J."/>
            <person name="Zhang Y."/>
            <person name="Shi Q."/>
            <person name="Xie Y."/>
            <person name="Shi X."/>
            <person name="Chang Y."/>
            <person name="Huang F."/>
            <person name="Chen Y."/>
            <person name="Hong S."/>
            <person name="Mi L."/>
            <person name="Sun Q."/>
            <person name="Zhang L."/>
            <person name="Zhou B."/>
            <person name="Peng R."/>
            <person name="Zhang X."/>
            <person name="Liu F."/>
        </authorList>
    </citation>
    <scope>NUCLEOTIDE SEQUENCE [LARGE SCALE GENOMIC DNA]</scope>
    <source>
        <strain evidence="2">cv. PA1801</strain>
    </source>
</reference>